<dbReference type="Proteomes" id="UP000238322">
    <property type="component" value="Unassembled WGS sequence"/>
</dbReference>
<dbReference type="Pfam" id="PF00884">
    <property type="entry name" value="Sulfatase"/>
    <property type="match status" value="1"/>
</dbReference>
<name>A0A2S8G0U3_9BACT</name>
<gene>
    <name evidence="4" type="ORF">C5Y83_05645</name>
</gene>
<proteinExistence type="inferred from homology"/>
<accession>A0A2S8G0U3</accession>
<dbReference type="GO" id="GO:0004065">
    <property type="term" value="F:arylsulfatase activity"/>
    <property type="evidence" value="ECO:0007669"/>
    <property type="project" value="TreeGrafter"/>
</dbReference>
<dbReference type="PANTHER" id="PTHR42693:SF53">
    <property type="entry name" value="ENDO-4-O-SULFATASE"/>
    <property type="match status" value="1"/>
</dbReference>
<evidence type="ECO:0000256" key="1">
    <source>
        <dbReference type="ARBA" id="ARBA00008779"/>
    </source>
</evidence>
<comment type="caution">
    <text evidence="4">The sequence shown here is derived from an EMBL/GenBank/DDBJ whole genome shotgun (WGS) entry which is preliminary data.</text>
</comment>
<evidence type="ECO:0000256" key="2">
    <source>
        <dbReference type="ARBA" id="ARBA00022801"/>
    </source>
</evidence>
<dbReference type="AlphaFoldDB" id="A0A2S8G0U3"/>
<dbReference type="Gene3D" id="3.40.720.10">
    <property type="entry name" value="Alkaline Phosphatase, subunit A"/>
    <property type="match status" value="1"/>
</dbReference>
<evidence type="ECO:0000313" key="4">
    <source>
        <dbReference type="EMBL" id="PQO37881.1"/>
    </source>
</evidence>
<organism evidence="4 5">
    <name type="scientific">Blastopirellula marina</name>
    <dbReference type="NCBI Taxonomy" id="124"/>
    <lineage>
        <taxon>Bacteria</taxon>
        <taxon>Pseudomonadati</taxon>
        <taxon>Planctomycetota</taxon>
        <taxon>Planctomycetia</taxon>
        <taxon>Pirellulales</taxon>
        <taxon>Pirellulaceae</taxon>
        <taxon>Blastopirellula</taxon>
    </lineage>
</organism>
<protein>
    <submittedName>
        <fullName evidence="4">Arylsulfatase</fullName>
    </submittedName>
</protein>
<dbReference type="InterPro" id="IPR050738">
    <property type="entry name" value="Sulfatase"/>
</dbReference>
<dbReference type="CDD" id="cd16143">
    <property type="entry name" value="ARS_like"/>
    <property type="match status" value="1"/>
</dbReference>
<dbReference type="InterPro" id="IPR000917">
    <property type="entry name" value="Sulfatase_N"/>
</dbReference>
<evidence type="ECO:0000313" key="5">
    <source>
        <dbReference type="Proteomes" id="UP000238322"/>
    </source>
</evidence>
<feature type="domain" description="Sulfatase N-terminal" evidence="3">
    <location>
        <begin position="17"/>
        <end position="384"/>
    </location>
</feature>
<keyword evidence="2" id="KW-0378">Hydrolase</keyword>
<dbReference type="PANTHER" id="PTHR42693">
    <property type="entry name" value="ARYLSULFATASE FAMILY MEMBER"/>
    <property type="match status" value="1"/>
</dbReference>
<dbReference type="Gene3D" id="3.30.1120.10">
    <property type="match status" value="1"/>
</dbReference>
<comment type="similarity">
    <text evidence="1">Belongs to the sulfatase family.</text>
</comment>
<dbReference type="SUPFAM" id="SSF53649">
    <property type="entry name" value="Alkaline phosphatase-like"/>
    <property type="match status" value="1"/>
</dbReference>
<dbReference type="EMBL" id="PUHY01000005">
    <property type="protein sequence ID" value="PQO37881.1"/>
    <property type="molecule type" value="Genomic_DNA"/>
</dbReference>
<dbReference type="OrthoDB" id="9783154at2"/>
<reference evidence="4 5" key="1">
    <citation type="submission" date="2018-02" db="EMBL/GenBank/DDBJ databases">
        <title>Comparative genomes isolates from brazilian mangrove.</title>
        <authorList>
            <person name="Araujo J.E."/>
            <person name="Taketani R.G."/>
            <person name="Silva M.C.P."/>
            <person name="Loureco M.V."/>
            <person name="Andreote F.D."/>
        </authorList>
    </citation>
    <scope>NUCLEOTIDE SEQUENCE [LARGE SCALE GENOMIC DNA]</scope>
    <source>
        <strain evidence="4 5">Hex-1 MGV</strain>
    </source>
</reference>
<sequence>MVLFAAAGRLSAEQTLPNILVIYADDLGYGDVSGYNSEAKVTTANLDQLAKEGMRFTDAHSPSTVCTPSRYGVMTGRMPFRLNYRGVFVGVGGPCLIDNDRLTLPEMLKQSGYATAMFGKWHIGLSFFDKEGKPIDQRRDLNGVEKVRATDFTRKIPDGPLAHGFDQFFGTACCPTTDWLYAWIDGDQIPVPPTKVRAAEPLRDFFPYAGDCRPGLVADDFDLFEVDLVFLEKSQAFLKHHVQKHPNQPFFLFHSTQAVHLPSLPAKAFQGKTNAGVHGDFIYEFDWVVGQLLKTLDELNVADNTMVIVTSDNGPETITVLDMRKRFEHDGAHPFRGMKRDQWEGGHRVPFIVRWPGKVAPGMTSTETICQTDLMRTIADMVGVTIPQGAAEDSFSFLPVLKGEKYSNPIRPYTLHTTINLSMAIRQGDWKYLDHPGSGGNNYQQGALSIYRLEDTDPTAPGQLYNLKSDPGETTNVYSQHPEIVKQLKQQLETSKQQGRSRP</sequence>
<evidence type="ECO:0000259" key="3">
    <source>
        <dbReference type="Pfam" id="PF00884"/>
    </source>
</evidence>
<dbReference type="InterPro" id="IPR017850">
    <property type="entry name" value="Alkaline_phosphatase_core_sf"/>
</dbReference>